<gene>
    <name evidence="2" type="ORF">D187_009101</name>
</gene>
<protein>
    <submittedName>
        <fullName evidence="2">Type VI secretion lipoprotein/VasD</fullName>
    </submittedName>
</protein>
<dbReference type="InterPro" id="IPR017734">
    <property type="entry name" value="T6SS_SciN"/>
</dbReference>
<dbReference type="PANTHER" id="PTHR37625:SF4">
    <property type="entry name" value="OUTER MEMBRANE LIPOPROTEIN"/>
    <property type="match status" value="1"/>
</dbReference>
<dbReference type="NCBIfam" id="TIGR03352">
    <property type="entry name" value="VI_chp_3"/>
    <property type="match status" value="1"/>
</dbReference>
<keyword evidence="3" id="KW-1185">Reference proteome</keyword>
<keyword evidence="2" id="KW-0449">Lipoprotein</keyword>
<dbReference type="eggNOG" id="COG3521">
    <property type="taxonomic scope" value="Bacteria"/>
</dbReference>
<dbReference type="AlphaFoldDB" id="S9NTM0"/>
<dbReference type="InterPro" id="IPR038706">
    <property type="entry name" value="Type_VI_SciN-like_sf"/>
</dbReference>
<name>S9NTM0_CYSF2</name>
<dbReference type="Proteomes" id="UP000011682">
    <property type="component" value="Unassembled WGS sequence"/>
</dbReference>
<dbReference type="Gene3D" id="2.60.40.4150">
    <property type="entry name" value="Type VI secretion system, lipoprotein SciN"/>
    <property type="match status" value="1"/>
</dbReference>
<accession>S9NTM0</accession>
<sequence>MVLASTACSVKRFEACDKPPPFYLRLEASDRVNPDPRGRSMPTLVQILQLRDSLRAEQSSFRTLWDKPEAQLKEDLLQVAEFTVAPGQSVERWIPRDPKTQFVVAMGLFRQPLGYSWRTLTVLPSVPKNLCTDEPVGQRGPRTTDEQLRFKLQGYQIDLLRNSSSPMNNPVLDDLEGGVTPQWSKS</sequence>
<proteinExistence type="predicted"/>
<evidence type="ECO:0000313" key="2">
    <source>
        <dbReference type="EMBL" id="EPX55490.1"/>
    </source>
</evidence>
<evidence type="ECO:0000256" key="1">
    <source>
        <dbReference type="SAM" id="MobiDB-lite"/>
    </source>
</evidence>
<dbReference type="Pfam" id="PF12790">
    <property type="entry name" value="T6SS-SciN"/>
    <property type="match status" value="1"/>
</dbReference>
<organism evidence="2 3">
    <name type="scientific">Cystobacter fuscus (strain ATCC 25194 / DSM 2262 / NBRC 100088 / M29)</name>
    <dbReference type="NCBI Taxonomy" id="1242864"/>
    <lineage>
        <taxon>Bacteria</taxon>
        <taxon>Pseudomonadati</taxon>
        <taxon>Myxococcota</taxon>
        <taxon>Myxococcia</taxon>
        <taxon>Myxococcales</taxon>
        <taxon>Cystobacterineae</taxon>
        <taxon>Archangiaceae</taxon>
        <taxon>Cystobacter</taxon>
    </lineage>
</organism>
<evidence type="ECO:0000313" key="3">
    <source>
        <dbReference type="Proteomes" id="UP000011682"/>
    </source>
</evidence>
<comment type="caution">
    <text evidence="2">The sequence shown here is derived from an EMBL/GenBank/DDBJ whole genome shotgun (WGS) entry which is preliminary data.</text>
</comment>
<dbReference type="PANTHER" id="PTHR37625">
    <property type="entry name" value="OUTER MEMBRANE LIPOPROTEIN-RELATED"/>
    <property type="match status" value="1"/>
</dbReference>
<dbReference type="EMBL" id="ANAH02000071">
    <property type="protein sequence ID" value="EPX55490.1"/>
    <property type="molecule type" value="Genomic_DNA"/>
</dbReference>
<feature type="region of interest" description="Disordered" evidence="1">
    <location>
        <begin position="162"/>
        <end position="186"/>
    </location>
</feature>
<reference evidence="2" key="1">
    <citation type="submission" date="2013-05" db="EMBL/GenBank/DDBJ databases">
        <title>Genome assembly of Cystobacter fuscus DSM 2262.</title>
        <authorList>
            <person name="Sharma G."/>
            <person name="Khatri I."/>
            <person name="Kaur C."/>
            <person name="Mayilraj S."/>
            <person name="Subramanian S."/>
        </authorList>
    </citation>
    <scope>NUCLEOTIDE SEQUENCE [LARGE SCALE GENOMIC DNA]</scope>
    <source>
        <strain evidence="2">DSM 2262</strain>
    </source>
</reference>